<evidence type="ECO:0000313" key="3">
    <source>
        <dbReference type="Proteomes" id="UP000473574"/>
    </source>
</evidence>
<dbReference type="Proteomes" id="UP000473574">
    <property type="component" value="Unassembled WGS sequence"/>
</dbReference>
<dbReference type="PANTHER" id="PTHR10098:SF108">
    <property type="entry name" value="TETRATRICOPEPTIDE REPEAT PROTEIN 28"/>
    <property type="match status" value="1"/>
</dbReference>
<accession>A0A6M0S7E6</accession>
<dbReference type="AlphaFoldDB" id="A0A6M0S7E6"/>
<feature type="repeat" description="TPR" evidence="1">
    <location>
        <begin position="135"/>
        <end position="168"/>
    </location>
</feature>
<reference evidence="2 3" key="1">
    <citation type="journal article" date="2020" name="Microb. Ecol.">
        <title>Ecogenomics of the Marine Benthic Filamentous Cyanobacterium Adonisia.</title>
        <authorList>
            <person name="Walter J.M."/>
            <person name="Coutinho F.H."/>
            <person name="Leomil L."/>
            <person name="Hargreaves P.I."/>
            <person name="Campeao M.E."/>
            <person name="Vieira V.V."/>
            <person name="Silva B.S."/>
            <person name="Fistarol G.O."/>
            <person name="Salomon P.S."/>
            <person name="Sawabe T."/>
            <person name="Mino S."/>
            <person name="Hosokawa M."/>
            <person name="Miyashita H."/>
            <person name="Maruyama F."/>
            <person name="van Verk M.C."/>
            <person name="Dutilh B.E."/>
            <person name="Thompson C.C."/>
            <person name="Thompson F.L."/>
        </authorList>
    </citation>
    <scope>NUCLEOTIDE SEQUENCE [LARGE SCALE GENOMIC DNA]</scope>
    <source>
        <strain evidence="2 3">CCMR0082</strain>
    </source>
</reference>
<dbReference type="PANTHER" id="PTHR10098">
    <property type="entry name" value="RAPSYN-RELATED"/>
    <property type="match status" value="1"/>
</dbReference>
<organism evidence="2 3">
    <name type="scientific">Adonisia turfae CCMR0082</name>
    <dbReference type="NCBI Taxonomy" id="2304604"/>
    <lineage>
        <taxon>Bacteria</taxon>
        <taxon>Bacillati</taxon>
        <taxon>Cyanobacteriota</taxon>
        <taxon>Adonisia</taxon>
        <taxon>Adonisia turfae</taxon>
    </lineage>
</organism>
<dbReference type="Gene3D" id="1.25.40.10">
    <property type="entry name" value="Tetratricopeptide repeat domain"/>
    <property type="match status" value="2"/>
</dbReference>
<keyword evidence="1" id="KW-0802">TPR repeat</keyword>
<feature type="repeat" description="TPR" evidence="1">
    <location>
        <begin position="95"/>
        <end position="128"/>
    </location>
</feature>
<evidence type="ECO:0000313" key="2">
    <source>
        <dbReference type="EMBL" id="NEZ64379.1"/>
    </source>
</evidence>
<gene>
    <name evidence="2" type="ORF">D0962_16535</name>
</gene>
<dbReference type="EMBL" id="QZCE01000002">
    <property type="protein sequence ID" value="NEZ64379.1"/>
    <property type="molecule type" value="Genomic_DNA"/>
</dbReference>
<dbReference type="InterPro" id="IPR019734">
    <property type="entry name" value="TPR_rpt"/>
</dbReference>
<feature type="repeat" description="TPR" evidence="1">
    <location>
        <begin position="175"/>
        <end position="208"/>
    </location>
</feature>
<dbReference type="PROSITE" id="PS50005">
    <property type="entry name" value="TPR"/>
    <property type="match status" value="3"/>
</dbReference>
<dbReference type="InterPro" id="IPR011990">
    <property type="entry name" value="TPR-like_helical_dom_sf"/>
</dbReference>
<name>A0A6M0S7E6_9CYAN</name>
<evidence type="ECO:0000256" key="1">
    <source>
        <dbReference type="PROSITE-ProRule" id="PRU00339"/>
    </source>
</evidence>
<protein>
    <submittedName>
        <fullName evidence="2">Tetratricopeptide repeat protein</fullName>
    </submittedName>
</protein>
<comment type="caution">
    <text evidence="2">The sequence shown here is derived from an EMBL/GenBank/DDBJ whole genome shotgun (WGS) entry which is preliminary data.</text>
</comment>
<sequence>MIGPEQRRSFIFASILAPRTDKEFHDQLSVWGHYRQVLQLCEMLVDSCDDYTKIVCWLRKGGIYQLFLNDYPQAVEFYKKGLKGAKELPAPDLELAALLDLGSAYRRLGKTQTSMRCFQNALELANKIGAKKQKANALSFMGLIHSGMENYTKAVDFYEQSIKIIQEVGDAQIEADTLNNLGVNLIQLGQNDQAFQNIQKALEISKQASIPYSEAWCKRNLGILLTKQKEYSNANAAFNEALEIFEGLNNYAGQCEVLESLSGLNYEQYQ</sequence>
<proteinExistence type="predicted"/>
<dbReference type="SMART" id="SM00028">
    <property type="entry name" value="TPR"/>
    <property type="match status" value="5"/>
</dbReference>
<dbReference type="Pfam" id="PF13424">
    <property type="entry name" value="TPR_12"/>
    <property type="match status" value="2"/>
</dbReference>
<dbReference type="SUPFAM" id="SSF48452">
    <property type="entry name" value="TPR-like"/>
    <property type="match status" value="1"/>
</dbReference>